<dbReference type="PANTHER" id="PTHR46529:SF1">
    <property type="entry name" value="TRNA WYBUTOSINE-SYNTHESIZING PROTEIN 4"/>
    <property type="match status" value="1"/>
</dbReference>
<dbReference type="UniPathway" id="UPA00375"/>
<dbReference type="EC" id="2.3.1.231" evidence="4"/>
<evidence type="ECO:0000256" key="6">
    <source>
        <dbReference type="ARBA" id="ARBA00018045"/>
    </source>
</evidence>
<dbReference type="PANTHER" id="PTHR46529">
    <property type="entry name" value="TRNA WYBUTOSINE-SYNTHESIZING PROTEIN 4"/>
    <property type="match status" value="1"/>
</dbReference>
<evidence type="ECO:0000256" key="12">
    <source>
        <dbReference type="ARBA" id="ARBA00030847"/>
    </source>
</evidence>
<dbReference type="Gene3D" id="2.120.10.80">
    <property type="entry name" value="Kelch-type beta propeller"/>
    <property type="match status" value="1"/>
</dbReference>
<evidence type="ECO:0000313" key="14">
    <source>
        <dbReference type="EMBL" id="QLG73675.1"/>
    </source>
</evidence>
<evidence type="ECO:0000256" key="10">
    <source>
        <dbReference type="ARBA" id="ARBA00022694"/>
    </source>
</evidence>
<dbReference type="SMART" id="SM00612">
    <property type="entry name" value="Kelch"/>
    <property type="match status" value="1"/>
</dbReference>
<keyword evidence="10" id="KW-0819">tRNA processing</keyword>
<organism evidence="14 15">
    <name type="scientific">Zygotorulaspora mrakii</name>
    <name type="common">Zygosaccharomyces mrakii</name>
    <dbReference type="NCBI Taxonomy" id="42260"/>
    <lineage>
        <taxon>Eukaryota</taxon>
        <taxon>Fungi</taxon>
        <taxon>Dikarya</taxon>
        <taxon>Ascomycota</taxon>
        <taxon>Saccharomycotina</taxon>
        <taxon>Saccharomycetes</taxon>
        <taxon>Saccharomycetales</taxon>
        <taxon>Saccharomycetaceae</taxon>
        <taxon>Zygotorulaspora</taxon>
    </lineage>
</organism>
<sequence>MAASSIATPLTDKQKRQLEKLQRRKKYSDLAIQGTNNSSIASKRSVEVLYCKQLEENKSIDNGDGSKEYFKYFVPKAPKRSPCINRGYWLRLHAIRSRLEQIADYTNKDIVVINLGCGFDPLPFQLLDEENAENRHYAKRFSFLDVDYADLIKRKTEIIKSTPELVKIIGGCFDESKSNTDGFSSAKYEVLACNLNQPESFRKLLENKRLSNRDLVKVFIAEVSLAYMKPDHADAIISLCATLPSSHFLILEQLIPQGPYEPFSKQMLKHFIKNDSPLQSVLAYQTMSSQVQRFTRLGFKFVNEGDMYQLWQSVDSDSRLRIQNIEPFDELEEFQLFSHHYIILHGANFECDFSHKFVDRPKVESLSSLNAHFTKLKYSINRKFGSAVYDAGEGNIIYFGGCDPCRVNDIQRVDPQTGEKIEINCMNSPSARMCHTVVAYPHGGKLFLLGGRKGPIQGFSDTWLFDYESKQWEQGPDLPETRFRHCAKFISEDQILLFGGNTRGAQFLIFEPASRRFKNCKFEGAKMLESPLISASMDYNIECNKGVIIGGSHDGTHVSNTLFVFSCRGKEISILKEFSHPLLQRYGSKVTFLNDREILIAGGTSSDRLFGRHNAIILVNIETEDIKEVPIAPEIWEHYPLFLVGFELLLLPNNEILIIGGGATCYGFGSVWNQGFQIKL</sequence>
<evidence type="ECO:0000256" key="2">
    <source>
        <dbReference type="ARBA" id="ARBA00004797"/>
    </source>
</evidence>
<dbReference type="KEGG" id="zmk:HG535_0F01860"/>
<dbReference type="InterPro" id="IPR006652">
    <property type="entry name" value="Kelch_1"/>
</dbReference>
<proteinExistence type="inferred from homology"/>
<evidence type="ECO:0000256" key="1">
    <source>
        <dbReference type="ARBA" id="ARBA00001806"/>
    </source>
</evidence>
<accession>A0A7H9B4S0</accession>
<dbReference type="SUPFAM" id="SSF50965">
    <property type="entry name" value="Galactose oxidase, central domain"/>
    <property type="match status" value="1"/>
</dbReference>
<dbReference type="GO" id="GO:0030488">
    <property type="term" value="P:tRNA methylation"/>
    <property type="evidence" value="ECO:0007669"/>
    <property type="project" value="TreeGrafter"/>
</dbReference>
<evidence type="ECO:0000256" key="5">
    <source>
        <dbReference type="ARBA" id="ARBA00012779"/>
    </source>
</evidence>
<evidence type="ECO:0000256" key="7">
    <source>
        <dbReference type="ARBA" id="ARBA00022603"/>
    </source>
</evidence>
<comment type="pathway">
    <text evidence="2">tRNA modification; wybutosine-tRNA(Phe) biosynthesis.</text>
</comment>
<evidence type="ECO:0000256" key="11">
    <source>
        <dbReference type="ARBA" id="ARBA00029750"/>
    </source>
</evidence>
<dbReference type="Gene3D" id="3.40.50.150">
    <property type="entry name" value="Vaccinia Virus protein VP39"/>
    <property type="match status" value="1"/>
</dbReference>
<dbReference type="Proteomes" id="UP000509704">
    <property type="component" value="Chromosome 6"/>
</dbReference>
<dbReference type="AlphaFoldDB" id="A0A7H9B4S0"/>
<dbReference type="GeneID" id="59237434"/>
<dbReference type="InterPro" id="IPR029063">
    <property type="entry name" value="SAM-dependent_MTases_sf"/>
</dbReference>
<evidence type="ECO:0000313" key="15">
    <source>
        <dbReference type="Proteomes" id="UP000509704"/>
    </source>
</evidence>
<keyword evidence="9" id="KW-0949">S-adenosyl-L-methionine</keyword>
<dbReference type="SUPFAM" id="SSF53335">
    <property type="entry name" value="S-adenosyl-L-methionine-dependent methyltransferases"/>
    <property type="match status" value="1"/>
</dbReference>
<keyword evidence="15" id="KW-1185">Reference proteome</keyword>
<dbReference type="InterPro" id="IPR007213">
    <property type="entry name" value="Ppm1/Ppm2/Tcmp"/>
</dbReference>
<dbReference type="EMBL" id="CP058609">
    <property type="protein sequence ID" value="QLG73675.1"/>
    <property type="molecule type" value="Genomic_DNA"/>
</dbReference>
<evidence type="ECO:0000256" key="4">
    <source>
        <dbReference type="ARBA" id="ARBA00012155"/>
    </source>
</evidence>
<reference evidence="14 15" key="1">
    <citation type="submission" date="2020-07" db="EMBL/GenBank/DDBJ databases">
        <title>The yeast mating-type switching endonuclease HO is a domesticated member of an unorthodox homing genetic element family.</title>
        <authorList>
            <person name="Coughlan A.Y."/>
            <person name="Lombardi L."/>
            <person name="Braun-Galleani S."/>
            <person name="Martos A.R."/>
            <person name="Galeote V."/>
            <person name="Bigey F."/>
            <person name="Dequin S."/>
            <person name="Byrne K.P."/>
            <person name="Wolfe K.H."/>
        </authorList>
    </citation>
    <scope>NUCLEOTIDE SEQUENCE [LARGE SCALE GENOMIC DNA]</scope>
    <source>
        <strain evidence="14 15">NRRL Y-6702</strain>
    </source>
</reference>
<protein>
    <recommendedName>
        <fullName evidence="6">tRNA wybutosine-synthesizing protein 4</fullName>
        <ecNumber evidence="5">2.1.1.290</ecNumber>
        <ecNumber evidence="4">2.3.1.231</ecNumber>
    </recommendedName>
    <alternativeName>
        <fullName evidence="12">tRNA(Phe) (7-(3-amino-3-(methoxycarbonyl)propyl)wyosine(37)-N)-methoxycarbonyltransferase</fullName>
    </alternativeName>
    <alternativeName>
        <fullName evidence="11">tRNA(Phe) (7-(3-amino-3-carboxypropyl)wyosine(37)-O)-methyltransferase</fullName>
    </alternativeName>
</protein>
<dbReference type="Pfam" id="PF13418">
    <property type="entry name" value="Beta-prop_TYW4"/>
    <property type="match status" value="1"/>
</dbReference>
<evidence type="ECO:0000256" key="13">
    <source>
        <dbReference type="ARBA" id="ARBA00049250"/>
    </source>
</evidence>
<dbReference type="InterPro" id="IPR011043">
    <property type="entry name" value="Gal_Oxase/kelch_b-propeller"/>
</dbReference>
<evidence type="ECO:0000256" key="8">
    <source>
        <dbReference type="ARBA" id="ARBA00022679"/>
    </source>
</evidence>
<dbReference type="InterPro" id="IPR015915">
    <property type="entry name" value="Kelch-typ_b-propeller"/>
</dbReference>
<dbReference type="Pfam" id="PF04072">
    <property type="entry name" value="LCM"/>
    <property type="match status" value="1"/>
</dbReference>
<comment type="catalytic activity">
    <reaction evidence="1">
        <text>7-[(3S)-3-amino-3-carboxypropyl]wyosine(37) in tRNA(Phe) + S-adenosyl-L-methionine = 7-[(3S)-(3-amino-3-methoxycarbonyl)propyl]wyosine(37) in tRNA(Phe) + S-adenosyl-L-homocysteine</text>
        <dbReference type="Rhea" id="RHEA:36903"/>
        <dbReference type="Rhea" id="RHEA-COMP:10379"/>
        <dbReference type="Rhea" id="RHEA-COMP:11844"/>
        <dbReference type="ChEBI" id="CHEBI:57856"/>
        <dbReference type="ChEBI" id="CHEBI:59789"/>
        <dbReference type="ChEBI" id="CHEBI:73543"/>
        <dbReference type="ChEBI" id="CHEBI:74275"/>
        <dbReference type="EC" id="2.1.1.290"/>
    </reaction>
</comment>
<name>A0A7H9B4S0_ZYGMR</name>
<dbReference type="OrthoDB" id="47172at2759"/>
<dbReference type="EC" id="2.1.1.290" evidence="5"/>
<comment type="catalytic activity">
    <reaction evidence="13">
        <text>7-[(3S)-(3-amino-3-methoxycarbonyl)propyl]wyosine(37) in tRNA(Phe) + S-adenosyl-L-methionine + CO2 = wybutosine(37) in tRNA(Phe) + S-adenosyl-L-homocysteine + 2 H(+)</text>
        <dbReference type="Rhea" id="RHEA:37119"/>
        <dbReference type="Rhea" id="RHEA-COMP:11844"/>
        <dbReference type="Rhea" id="RHEA-COMP:11847"/>
        <dbReference type="ChEBI" id="CHEBI:15378"/>
        <dbReference type="ChEBI" id="CHEBI:16526"/>
        <dbReference type="ChEBI" id="CHEBI:57856"/>
        <dbReference type="ChEBI" id="CHEBI:59789"/>
        <dbReference type="ChEBI" id="CHEBI:73544"/>
        <dbReference type="ChEBI" id="CHEBI:74275"/>
        <dbReference type="EC" id="2.3.1.231"/>
    </reaction>
</comment>
<dbReference type="RefSeq" id="XP_037145401.1">
    <property type="nucleotide sequence ID" value="XM_037289506.1"/>
</dbReference>
<comment type="similarity">
    <text evidence="3">Belongs to the methyltransferase superfamily. LCMT family.</text>
</comment>
<dbReference type="GO" id="GO:0008175">
    <property type="term" value="F:tRNA methyltransferase activity"/>
    <property type="evidence" value="ECO:0007669"/>
    <property type="project" value="TreeGrafter"/>
</dbReference>
<keyword evidence="7" id="KW-0489">Methyltransferase</keyword>
<dbReference type="GO" id="GO:0031591">
    <property type="term" value="P:wybutosine biosynthetic process"/>
    <property type="evidence" value="ECO:0007669"/>
    <property type="project" value="TreeGrafter"/>
</dbReference>
<gene>
    <name evidence="14" type="ORF">HG535_0F01860</name>
</gene>
<evidence type="ECO:0000256" key="9">
    <source>
        <dbReference type="ARBA" id="ARBA00022691"/>
    </source>
</evidence>
<evidence type="ECO:0000256" key="3">
    <source>
        <dbReference type="ARBA" id="ARBA00010703"/>
    </source>
</evidence>
<keyword evidence="8" id="KW-0808">Transferase</keyword>